<comment type="function">
    <text evidence="11">Has a role in transcriptional regulation. Acts in parallel with the Ras/MAPK and the PI3K/PKB pathways in the control of cell identity and cellular growth. Essential for regulation of the cytoskeleton and cell growth but not for cell proliferation or growth rate. Required specifically for the microtubule-based basal transport of lipid droplets. Plays a partially redundant function downstream of Raf in cell fate specification in the developing eye. Pair-rule protein that regulates embryonic cellularization, gastrulation and segmentation.</text>
</comment>
<dbReference type="GO" id="GO:0010468">
    <property type="term" value="P:regulation of gene expression"/>
    <property type="evidence" value="ECO:0007669"/>
    <property type="project" value="InterPro"/>
</dbReference>
<comment type="similarity">
    <text evidence="2">Belongs to the AF4 family.</text>
</comment>
<keyword evidence="10" id="KW-0539">Nucleus</keyword>
<evidence type="ECO:0000256" key="6">
    <source>
        <dbReference type="ARBA" id="ARBA00022788"/>
    </source>
</evidence>
<dbReference type="PANTHER" id="PTHR10528">
    <property type="entry name" value="AF4/FMR2 FAMILY MEMBER"/>
    <property type="match status" value="1"/>
</dbReference>
<evidence type="ECO:0000313" key="16">
    <source>
        <dbReference type="Proteomes" id="UP001152795"/>
    </source>
</evidence>
<dbReference type="EMBL" id="CACRXK020008300">
    <property type="protein sequence ID" value="CAB4014439.1"/>
    <property type="molecule type" value="Genomic_DNA"/>
</dbReference>
<evidence type="ECO:0000259" key="14">
    <source>
        <dbReference type="Pfam" id="PF18876"/>
    </source>
</evidence>
<dbReference type="AlphaFoldDB" id="A0A7D9IVK1"/>
<evidence type="ECO:0000256" key="12">
    <source>
        <dbReference type="ARBA" id="ARBA00032149"/>
    </source>
</evidence>
<evidence type="ECO:0000256" key="3">
    <source>
        <dbReference type="ARBA" id="ARBA00021888"/>
    </source>
</evidence>
<evidence type="ECO:0000256" key="2">
    <source>
        <dbReference type="ARBA" id="ARBA00007354"/>
    </source>
</evidence>
<feature type="domain" description="AF4/FMR2 C-terminal homology" evidence="14">
    <location>
        <begin position="52"/>
        <end position="318"/>
    </location>
</feature>
<feature type="compositionally biased region" description="Low complexity" evidence="13">
    <location>
        <begin position="206"/>
        <end position="242"/>
    </location>
</feature>
<name>A0A7D9IVK1_PARCT</name>
<sequence length="322" mass="35769">EKNQRPSNHGKRSPSWDSGQHPKKRVRRDSQRDKFEHKKRKTTAELNAECEADIRKVEPDAHLLQAKTLKREADKLTDKEAKSRTYVEAIIRFICCGKALEDREDGELRAGQMYSETTELLRFILKHVLGKTEDKRLLILCLRVQSLLLHKLYRMKGKQAVRNTQTLAEHFKATHKNSMTSPYTSSSTTSNKHGSTPTPMSPTPSPAGSVGSIGSNGSNSSGEGNHSQNGRHASTASVTSPVSVSIPQKIHTVMAQHVSNTSKLVNSIDLWDRADSLTSDYQEFFTTVDSICGALTFHSSIPHIVSYVKNSLSTLHEHGKGT</sequence>
<dbReference type="OrthoDB" id="6382204at2759"/>
<evidence type="ECO:0000256" key="9">
    <source>
        <dbReference type="ARBA" id="ARBA00023163"/>
    </source>
</evidence>
<feature type="compositionally biased region" description="Low complexity" evidence="13">
    <location>
        <begin position="178"/>
        <end position="198"/>
    </location>
</feature>
<dbReference type="PANTHER" id="PTHR10528:SF17">
    <property type="entry name" value="AF4_FMR2 FAMILY MEMBER LILLI"/>
    <property type="match status" value="1"/>
</dbReference>
<evidence type="ECO:0000256" key="10">
    <source>
        <dbReference type="ARBA" id="ARBA00023242"/>
    </source>
</evidence>
<proteinExistence type="inferred from homology"/>
<dbReference type="Proteomes" id="UP001152795">
    <property type="component" value="Unassembled WGS sequence"/>
</dbReference>
<accession>A0A7D9IVK1</accession>
<evidence type="ECO:0000313" key="15">
    <source>
        <dbReference type="EMBL" id="CAB4014439.1"/>
    </source>
</evidence>
<protein>
    <recommendedName>
        <fullName evidence="3">AF4/FMR2 family member lilli</fullName>
    </recommendedName>
    <alternativeName>
        <fullName evidence="12">Protein lilliputian</fullName>
    </alternativeName>
</protein>
<evidence type="ECO:0000256" key="13">
    <source>
        <dbReference type="SAM" id="MobiDB-lite"/>
    </source>
</evidence>
<dbReference type="GO" id="GO:0003677">
    <property type="term" value="F:DNA binding"/>
    <property type="evidence" value="ECO:0007669"/>
    <property type="project" value="UniProtKB-KW"/>
</dbReference>
<feature type="non-terminal residue" evidence="15">
    <location>
        <position position="322"/>
    </location>
</feature>
<dbReference type="InterPro" id="IPR007797">
    <property type="entry name" value="AF4/FMR2"/>
</dbReference>
<keyword evidence="4" id="KW-0217">Developmental protein</keyword>
<evidence type="ECO:0000256" key="11">
    <source>
        <dbReference type="ARBA" id="ARBA00024653"/>
    </source>
</evidence>
<dbReference type="GO" id="GO:0007366">
    <property type="term" value="P:periodic partitioning by pair rule gene"/>
    <property type="evidence" value="ECO:0007669"/>
    <property type="project" value="UniProtKB-KW"/>
</dbReference>
<dbReference type="GO" id="GO:0032783">
    <property type="term" value="C:super elongation complex"/>
    <property type="evidence" value="ECO:0007669"/>
    <property type="project" value="TreeGrafter"/>
</dbReference>
<keyword evidence="5" id="KW-0597">Phosphoprotein</keyword>
<evidence type="ECO:0000256" key="1">
    <source>
        <dbReference type="ARBA" id="ARBA00004123"/>
    </source>
</evidence>
<evidence type="ECO:0000256" key="8">
    <source>
        <dbReference type="ARBA" id="ARBA00023125"/>
    </source>
</evidence>
<keyword evidence="16" id="KW-1185">Reference proteome</keyword>
<feature type="region of interest" description="Disordered" evidence="13">
    <location>
        <begin position="1"/>
        <end position="44"/>
    </location>
</feature>
<keyword evidence="7" id="KW-0805">Transcription regulation</keyword>
<reference evidence="15" key="1">
    <citation type="submission" date="2020-04" db="EMBL/GenBank/DDBJ databases">
        <authorList>
            <person name="Alioto T."/>
            <person name="Alioto T."/>
            <person name="Gomez Garrido J."/>
        </authorList>
    </citation>
    <scope>NUCLEOTIDE SEQUENCE</scope>
    <source>
        <strain evidence="15">A484AB</strain>
    </source>
</reference>
<comment type="caution">
    <text evidence="15">The sequence shown here is derived from an EMBL/GenBank/DDBJ whole genome shotgun (WGS) entry which is preliminary data.</text>
</comment>
<keyword evidence="9" id="KW-0804">Transcription</keyword>
<evidence type="ECO:0000256" key="7">
    <source>
        <dbReference type="ARBA" id="ARBA00023015"/>
    </source>
</evidence>
<keyword evidence="6" id="KW-0562">Pair-rule protein</keyword>
<gene>
    <name evidence="15" type="ORF">PACLA_8A020051</name>
</gene>
<evidence type="ECO:0000256" key="4">
    <source>
        <dbReference type="ARBA" id="ARBA00022473"/>
    </source>
</evidence>
<keyword evidence="8" id="KW-0238">DNA-binding</keyword>
<comment type="subcellular location">
    <subcellularLocation>
        <location evidence="1">Nucleus</location>
    </subcellularLocation>
</comment>
<dbReference type="InterPro" id="IPR043640">
    <property type="entry name" value="AF4/FMR2_CHD"/>
</dbReference>
<evidence type="ECO:0000256" key="5">
    <source>
        <dbReference type="ARBA" id="ARBA00022553"/>
    </source>
</evidence>
<organism evidence="15 16">
    <name type="scientific">Paramuricea clavata</name>
    <name type="common">Red gorgonian</name>
    <name type="synonym">Violescent sea-whip</name>
    <dbReference type="NCBI Taxonomy" id="317549"/>
    <lineage>
        <taxon>Eukaryota</taxon>
        <taxon>Metazoa</taxon>
        <taxon>Cnidaria</taxon>
        <taxon>Anthozoa</taxon>
        <taxon>Octocorallia</taxon>
        <taxon>Malacalcyonacea</taxon>
        <taxon>Plexauridae</taxon>
        <taxon>Paramuricea</taxon>
    </lineage>
</organism>
<feature type="region of interest" description="Disordered" evidence="13">
    <location>
        <begin position="173"/>
        <end position="242"/>
    </location>
</feature>
<dbReference type="Pfam" id="PF18876">
    <property type="entry name" value="AFF4_CHD"/>
    <property type="match status" value="1"/>
</dbReference>